<feature type="zinc finger region" description="CR-type" evidence="5">
    <location>
        <begin position="126"/>
        <end position="211"/>
    </location>
</feature>
<accession>A0AAW0F1C7</accession>
<evidence type="ECO:0000313" key="10">
    <source>
        <dbReference type="Proteomes" id="UP001430356"/>
    </source>
</evidence>
<dbReference type="GO" id="GO:0051082">
    <property type="term" value="F:unfolded protein binding"/>
    <property type="evidence" value="ECO:0007669"/>
    <property type="project" value="InterPro"/>
</dbReference>
<dbReference type="FunFam" id="2.10.230.10:FF:000001">
    <property type="entry name" value="DnaJ subfamily A member 2"/>
    <property type="match status" value="1"/>
</dbReference>
<dbReference type="PANTHER" id="PTHR43888">
    <property type="entry name" value="DNAJ-LIKE-2, ISOFORM A-RELATED"/>
    <property type="match status" value="1"/>
</dbReference>
<feature type="compositionally biased region" description="Acidic residues" evidence="6">
    <location>
        <begin position="409"/>
        <end position="424"/>
    </location>
</feature>
<dbReference type="Gene3D" id="2.10.230.10">
    <property type="entry name" value="Heat shock protein DnaJ, cysteine-rich domain"/>
    <property type="match status" value="1"/>
</dbReference>
<dbReference type="CDD" id="cd10747">
    <property type="entry name" value="DnaJ_C"/>
    <property type="match status" value="1"/>
</dbReference>
<gene>
    <name evidence="9" type="ORF">NESM_000069200</name>
</gene>
<dbReference type="FunFam" id="1.10.287.110:FF:000074">
    <property type="entry name" value="Heat shock protein DNAJ, putative"/>
    <property type="match status" value="1"/>
</dbReference>
<dbReference type="SUPFAM" id="SSF57938">
    <property type="entry name" value="DnaJ/Hsp40 cysteine-rich domain"/>
    <property type="match status" value="1"/>
</dbReference>
<dbReference type="InterPro" id="IPR001305">
    <property type="entry name" value="HSP_DnaJ_Cys-rich_dom"/>
</dbReference>
<dbReference type="Proteomes" id="UP001430356">
    <property type="component" value="Unassembled WGS sequence"/>
</dbReference>
<feature type="domain" description="J" evidence="7">
    <location>
        <begin position="6"/>
        <end position="71"/>
    </location>
</feature>
<dbReference type="InterPro" id="IPR036869">
    <property type="entry name" value="J_dom_sf"/>
</dbReference>
<dbReference type="GO" id="GO:0009408">
    <property type="term" value="P:response to heat"/>
    <property type="evidence" value="ECO:0007669"/>
    <property type="project" value="InterPro"/>
</dbReference>
<dbReference type="InterPro" id="IPR012724">
    <property type="entry name" value="DnaJ"/>
</dbReference>
<evidence type="ECO:0000256" key="6">
    <source>
        <dbReference type="SAM" id="MobiDB-lite"/>
    </source>
</evidence>
<dbReference type="PROSITE" id="PS51188">
    <property type="entry name" value="ZF_CR"/>
    <property type="match status" value="1"/>
</dbReference>
<feature type="compositionally biased region" description="Gly residues" evidence="6">
    <location>
        <begin position="387"/>
        <end position="402"/>
    </location>
</feature>
<evidence type="ECO:0000256" key="3">
    <source>
        <dbReference type="ARBA" id="ARBA00022771"/>
    </source>
</evidence>
<keyword evidence="4 5" id="KW-0862">Zinc</keyword>
<dbReference type="Pfam" id="PF00226">
    <property type="entry name" value="DnaJ"/>
    <property type="match status" value="1"/>
</dbReference>
<dbReference type="Gene3D" id="2.60.260.20">
    <property type="entry name" value="Urease metallochaperone UreE, N-terminal domain"/>
    <property type="match status" value="2"/>
</dbReference>
<evidence type="ECO:0000256" key="2">
    <source>
        <dbReference type="ARBA" id="ARBA00022737"/>
    </source>
</evidence>
<dbReference type="InterPro" id="IPR018253">
    <property type="entry name" value="DnaJ_domain_CS"/>
</dbReference>
<keyword evidence="2" id="KW-0677">Repeat</keyword>
<organism evidence="9 10">
    <name type="scientific">Novymonas esmeraldas</name>
    <dbReference type="NCBI Taxonomy" id="1808958"/>
    <lineage>
        <taxon>Eukaryota</taxon>
        <taxon>Discoba</taxon>
        <taxon>Euglenozoa</taxon>
        <taxon>Kinetoplastea</taxon>
        <taxon>Metakinetoplastina</taxon>
        <taxon>Trypanosomatida</taxon>
        <taxon>Trypanosomatidae</taxon>
        <taxon>Novymonas</taxon>
    </lineage>
</organism>
<dbReference type="EMBL" id="JAECZO010000004">
    <property type="protein sequence ID" value="KAK7200183.1"/>
    <property type="molecule type" value="Genomic_DNA"/>
</dbReference>
<dbReference type="PRINTS" id="PR00625">
    <property type="entry name" value="JDOMAIN"/>
</dbReference>
<dbReference type="Pfam" id="PF01556">
    <property type="entry name" value="DnaJ_C"/>
    <property type="match status" value="1"/>
</dbReference>
<evidence type="ECO:0000259" key="8">
    <source>
        <dbReference type="PROSITE" id="PS51188"/>
    </source>
</evidence>
<feature type="compositionally biased region" description="Polar residues" evidence="6">
    <location>
        <begin position="442"/>
        <end position="451"/>
    </location>
</feature>
<dbReference type="Gene3D" id="1.10.287.110">
    <property type="entry name" value="DnaJ domain"/>
    <property type="match status" value="1"/>
</dbReference>
<dbReference type="GO" id="GO:0030544">
    <property type="term" value="F:Hsp70 protein binding"/>
    <property type="evidence" value="ECO:0007669"/>
    <property type="project" value="InterPro"/>
</dbReference>
<dbReference type="SUPFAM" id="SSF49493">
    <property type="entry name" value="HSP40/DnaJ peptide-binding domain"/>
    <property type="match status" value="2"/>
</dbReference>
<protein>
    <submittedName>
        <fullName evidence="9">DnaJ protein</fullName>
    </submittedName>
</protein>
<dbReference type="CDD" id="cd10719">
    <property type="entry name" value="DnaJ_zf"/>
    <property type="match status" value="1"/>
</dbReference>
<evidence type="ECO:0000256" key="5">
    <source>
        <dbReference type="PROSITE-ProRule" id="PRU00546"/>
    </source>
</evidence>
<evidence type="ECO:0000313" key="9">
    <source>
        <dbReference type="EMBL" id="KAK7200183.1"/>
    </source>
</evidence>
<dbReference type="InterPro" id="IPR001623">
    <property type="entry name" value="DnaJ_domain"/>
</dbReference>
<keyword evidence="1 5" id="KW-0479">Metal-binding</keyword>
<dbReference type="GO" id="GO:0008270">
    <property type="term" value="F:zinc ion binding"/>
    <property type="evidence" value="ECO:0007669"/>
    <property type="project" value="UniProtKB-KW"/>
</dbReference>
<dbReference type="PROSITE" id="PS50076">
    <property type="entry name" value="DNAJ_2"/>
    <property type="match status" value="1"/>
</dbReference>
<dbReference type="FunFam" id="2.60.260.20:FF:000033">
    <property type="entry name" value="DnaJ family protein"/>
    <property type="match status" value="1"/>
</dbReference>
<evidence type="ECO:0000259" key="7">
    <source>
        <dbReference type="PROSITE" id="PS50076"/>
    </source>
</evidence>
<dbReference type="InterPro" id="IPR008971">
    <property type="entry name" value="HSP40/DnaJ_pept-bd"/>
</dbReference>
<dbReference type="InterPro" id="IPR044713">
    <property type="entry name" value="DNJA1/2-like"/>
</dbReference>
<reference evidence="9 10" key="1">
    <citation type="journal article" date="2021" name="MBio">
        <title>A New Model Trypanosomatid, Novymonas esmeraldas: Genomic Perception of Its 'Candidatus Pandoraea novymonadis' Endosymbiont.</title>
        <authorList>
            <person name="Zakharova A."/>
            <person name="Saura A."/>
            <person name="Butenko A."/>
            <person name="Podesvova L."/>
            <person name="Warmusova S."/>
            <person name="Kostygov A.Y."/>
            <person name="Nenarokova A."/>
            <person name="Lukes J."/>
            <person name="Opperdoes F.R."/>
            <person name="Yurchenko V."/>
        </authorList>
    </citation>
    <scope>NUCLEOTIDE SEQUENCE [LARGE SCALE GENOMIC DNA]</scope>
    <source>
        <strain evidence="9 10">E262AT.01</strain>
    </source>
</reference>
<dbReference type="SMART" id="SM00271">
    <property type="entry name" value="DnaJ"/>
    <property type="match status" value="1"/>
</dbReference>
<dbReference type="InterPro" id="IPR036410">
    <property type="entry name" value="HSP_DnaJ_Cys-rich_dom_sf"/>
</dbReference>
<comment type="caution">
    <text evidence="9">The sequence shown here is derived from an EMBL/GenBank/DDBJ whole genome shotgun (WGS) entry which is preliminary data.</text>
</comment>
<feature type="domain" description="CR-type" evidence="8">
    <location>
        <begin position="126"/>
        <end position="211"/>
    </location>
</feature>
<dbReference type="GO" id="GO:0006457">
    <property type="term" value="P:protein folding"/>
    <property type="evidence" value="ECO:0007669"/>
    <property type="project" value="InterPro"/>
</dbReference>
<dbReference type="CDD" id="cd06257">
    <property type="entry name" value="DnaJ"/>
    <property type="match status" value="1"/>
</dbReference>
<evidence type="ECO:0000256" key="4">
    <source>
        <dbReference type="ARBA" id="ARBA00022833"/>
    </source>
</evidence>
<dbReference type="InterPro" id="IPR002939">
    <property type="entry name" value="DnaJ_C"/>
</dbReference>
<sequence length="451" mass="49146">MVRETELYEVLNVSVEADDQEIKRSYRRLALRYHPDKNTGDEAAADMFKKVSNAYEVLSDPERRSVYDKYGKDGLEGGAGAGGGGFHDASDIFSMFFGGGARERGEPKPKDIVHELDVKLDDLYNGVTKKVMISRDRLCGTCTGSGLRPGGKRTPCAHCRGRGVQVRMQQVFPGFHQQVQVRCPTCSGEGETVAPADVCPDCRGKRTVREKTVLEVHIDRGASKSDHFTFAGEGNQEPGVRLSGDVLIFLGVRPHSVFHRIGDHLMMRCRITLQEALCGFELPIEHLDGRELVVKASPGQVVHSDSAWSVYNEGMPVKGTGGLHKGKLFVCFDIEWPDTLPKEQLRKVAAALQVPEKPAKLGGQVVELSNYTAPAGKSKGGKKGKRGAGGAGARSGGRGGARGQQSHAEEDEFEDVTDDDDDEQQQQQRQHFRGGPQGFNGNGQTLECAQQ</sequence>
<dbReference type="GO" id="GO:0005524">
    <property type="term" value="F:ATP binding"/>
    <property type="evidence" value="ECO:0007669"/>
    <property type="project" value="InterPro"/>
</dbReference>
<feature type="region of interest" description="Disordered" evidence="6">
    <location>
        <begin position="372"/>
        <end position="451"/>
    </location>
</feature>
<dbReference type="Pfam" id="PF00684">
    <property type="entry name" value="DnaJ_CXXCXGXG"/>
    <property type="match status" value="1"/>
</dbReference>
<dbReference type="SUPFAM" id="SSF46565">
    <property type="entry name" value="Chaperone J-domain"/>
    <property type="match status" value="1"/>
</dbReference>
<dbReference type="AlphaFoldDB" id="A0AAW0F1C7"/>
<keyword evidence="3 5" id="KW-0863">Zinc-finger</keyword>
<dbReference type="HAMAP" id="MF_01152">
    <property type="entry name" value="DnaJ"/>
    <property type="match status" value="1"/>
</dbReference>
<keyword evidence="10" id="KW-1185">Reference proteome</keyword>
<proteinExistence type="inferred from homology"/>
<name>A0AAW0F1C7_9TRYP</name>
<dbReference type="PROSITE" id="PS00636">
    <property type="entry name" value="DNAJ_1"/>
    <property type="match status" value="1"/>
</dbReference>
<evidence type="ECO:0000256" key="1">
    <source>
        <dbReference type="ARBA" id="ARBA00022723"/>
    </source>
</evidence>